<feature type="chain" id="PRO_5002203291" evidence="5">
    <location>
        <begin position="41"/>
        <end position="397"/>
    </location>
</feature>
<keyword evidence="2 5" id="KW-0732">Signal</keyword>
<feature type="signal peptide" evidence="5">
    <location>
        <begin position="1"/>
        <end position="40"/>
    </location>
</feature>
<reference evidence="6" key="1">
    <citation type="submission" date="2015-02" db="EMBL/GenBank/DDBJ databases">
        <title>A transcriptome of Wollemia nobilis - a relic of Gondwana.</title>
        <authorList>
            <person name="Chia J.Y."/>
            <person name="Leong Y.S."/>
            <person name="Abdul Karim S."/>
            <person name="Wan Azmi N."/>
            <person name="Hercus R."/>
            <person name="Croft L."/>
        </authorList>
    </citation>
    <scope>NUCLEOTIDE SEQUENCE</scope>
    <source>
        <strain evidence="6">MaeBrown</strain>
        <tissue evidence="6">Leaf</tissue>
    </source>
</reference>
<dbReference type="CDD" id="cd01837">
    <property type="entry name" value="SGNH_plant_lipase_like"/>
    <property type="match status" value="1"/>
</dbReference>
<evidence type="ECO:0000256" key="2">
    <source>
        <dbReference type="ARBA" id="ARBA00022729"/>
    </source>
</evidence>
<dbReference type="Gene3D" id="3.40.50.1110">
    <property type="entry name" value="SGNH hydrolase"/>
    <property type="match status" value="1"/>
</dbReference>
<evidence type="ECO:0000256" key="5">
    <source>
        <dbReference type="SAM" id="SignalP"/>
    </source>
</evidence>
<sequence>MGAGGFIVPSMGRSHQAKGRSWLLLFVCGVVLLLPLLCEGACNFPAIFNFGDSSSDTGTLHFIFPDNIEAENPPYGRTFFGHPVNRYSDGRVSVDFFASALGLPFLDPYTQSVGANFAHGANFAAAGATVQSVTFIAPISLPVQINQFHVFKQQVLATIKKNGDKGDLPTEDVFRKAIYILDIGGNDISYGYVIKHLSPEEIKQDMLPTVVSGVADAVEKLYNEGASTILVRDVGPQGCQPFWITSFSQSSTDFDKNGCSIPYNDAVRYYNNLLRSQVADLRAKLKGANIVYVNAYDILYDFFVNPSQYGFTQTIRACCGVGGGKYNYMSSIECAHTGTLNGQTVKADSCPDPASYVNWDGVHWTDQANRFLIKTILEGNHFEPAFSIASQCDVQPL</sequence>
<dbReference type="SUPFAM" id="SSF52266">
    <property type="entry name" value="SGNH hydrolase"/>
    <property type="match status" value="1"/>
</dbReference>
<name>A0A0C9S586_9CONI</name>
<dbReference type="InterPro" id="IPR035669">
    <property type="entry name" value="SGNH_plant_lipase-like"/>
</dbReference>
<evidence type="ECO:0000313" key="6">
    <source>
        <dbReference type="EMBL" id="JAG87227.1"/>
    </source>
</evidence>
<accession>A0A0C9S586</accession>
<dbReference type="EMBL" id="GCHU01013094">
    <property type="protein sequence ID" value="JAG87227.1"/>
    <property type="molecule type" value="Transcribed_RNA"/>
</dbReference>
<dbReference type="InterPro" id="IPR036514">
    <property type="entry name" value="SGNH_hydro_sf"/>
</dbReference>
<comment type="similarity">
    <text evidence="1">Belongs to the 'GDSL' lipolytic enzyme family.</text>
</comment>
<protein>
    <submittedName>
        <fullName evidence="6">TSA: Wollemia nobilis Ref_Wollemi_Transcript_13170_1659 transcribed RNA sequence</fullName>
    </submittedName>
</protein>
<proteinExistence type="inferred from homology"/>
<evidence type="ECO:0000256" key="3">
    <source>
        <dbReference type="ARBA" id="ARBA00022801"/>
    </source>
</evidence>
<evidence type="ECO:0000256" key="1">
    <source>
        <dbReference type="ARBA" id="ARBA00008668"/>
    </source>
</evidence>
<organism evidence="6">
    <name type="scientific">Wollemia nobilis</name>
    <dbReference type="NCBI Taxonomy" id="56998"/>
    <lineage>
        <taxon>Eukaryota</taxon>
        <taxon>Viridiplantae</taxon>
        <taxon>Streptophyta</taxon>
        <taxon>Embryophyta</taxon>
        <taxon>Tracheophyta</taxon>
        <taxon>Spermatophyta</taxon>
        <taxon>Pinopsida</taxon>
        <taxon>Pinidae</taxon>
        <taxon>Conifers II</taxon>
        <taxon>Araucariales</taxon>
        <taxon>Araucariaceae</taxon>
        <taxon>Wollemia</taxon>
    </lineage>
</organism>
<dbReference type="PANTHER" id="PTHR22835">
    <property type="entry name" value="ZINC FINGER FYVE DOMAIN CONTAINING PROTEIN"/>
    <property type="match status" value="1"/>
</dbReference>
<dbReference type="InterPro" id="IPR001087">
    <property type="entry name" value="GDSL"/>
</dbReference>
<keyword evidence="4" id="KW-0325">Glycoprotein</keyword>
<dbReference type="AlphaFoldDB" id="A0A0C9S586"/>
<dbReference type="GO" id="GO:0016788">
    <property type="term" value="F:hydrolase activity, acting on ester bonds"/>
    <property type="evidence" value="ECO:0007669"/>
    <property type="project" value="InterPro"/>
</dbReference>
<dbReference type="PANTHER" id="PTHR22835:SF588">
    <property type="entry name" value="ALPHA-L-FUCOSIDASE 3"/>
    <property type="match status" value="1"/>
</dbReference>
<dbReference type="Pfam" id="PF00657">
    <property type="entry name" value="Lipase_GDSL"/>
    <property type="match status" value="1"/>
</dbReference>
<evidence type="ECO:0000256" key="4">
    <source>
        <dbReference type="ARBA" id="ARBA00023180"/>
    </source>
</evidence>
<keyword evidence="3" id="KW-0378">Hydrolase</keyword>